<dbReference type="Proteomes" id="UP000025227">
    <property type="component" value="Unplaced"/>
</dbReference>
<feature type="compositionally biased region" description="Basic residues" evidence="7">
    <location>
        <begin position="206"/>
        <end position="223"/>
    </location>
</feature>
<sequence>MGSIGRTPRHKADDKPVVFKTKMSKQQIVDTLFGPFDESKSLGNEWCPLSEARLLQLVLEYRPIGINKHIDMDLIVMYMKHIYAKEDGVNIFLNDTDLQEYAAGLELPPDERVARFEPSYSIRPTADQIWEKISAWYDTNSLEFKEMIALPLPPELTAVSEFELPKSYFTDIQNLDSDDERAAQKMHCSKTSELPKIPDALSTSLKQRKRSSEKRPRNSRHSSKRPERSKSETSRRSRPKTERRRFSSVLKREDVALADSARPTGSNRNTCRKRRSSDYTKSTNDPSSSSGDRNPRRLHQSKIDSFLFSHRSENHRTNSERKRSLSKKSIRLSRPSGRSAHDPSKKRRVSHILATDGESATNGIRHLMQIRLRSLKSQIGIFDSDSQVDTADPTTSQGVSLTVPSHGSAELSVLHEGSSGPCEPILETSGPKEWTSGPSSQELPGMDSTPELSSSLQDDPHVPFIKEELPVENVQEPALSGQHVEETPKISLQRTASIPLVEKLMGDFTLESSPSKTGVHEGIPLSSSSDPGENNVLKIPPLEIVEEENNPPSLTRKPRRSSRTGELKAILKRKRGLKEKQNRK</sequence>
<evidence type="ECO:0000256" key="1">
    <source>
        <dbReference type="ARBA" id="ARBA00004123"/>
    </source>
</evidence>
<feature type="compositionally biased region" description="Basic and acidic residues" evidence="7">
    <location>
        <begin position="310"/>
        <end position="323"/>
    </location>
</feature>
<dbReference type="InterPro" id="IPR012423">
    <property type="entry name" value="Eaf7/MRGBP"/>
</dbReference>
<evidence type="ECO:0000256" key="7">
    <source>
        <dbReference type="SAM" id="MobiDB-lite"/>
    </source>
</evidence>
<organism evidence="8 9">
    <name type="scientific">Haemonchus contortus</name>
    <name type="common">Barber pole worm</name>
    <dbReference type="NCBI Taxonomy" id="6289"/>
    <lineage>
        <taxon>Eukaryota</taxon>
        <taxon>Metazoa</taxon>
        <taxon>Ecdysozoa</taxon>
        <taxon>Nematoda</taxon>
        <taxon>Chromadorea</taxon>
        <taxon>Rhabditida</taxon>
        <taxon>Rhabditina</taxon>
        <taxon>Rhabditomorpha</taxon>
        <taxon>Strongyloidea</taxon>
        <taxon>Trichostrongylidae</taxon>
        <taxon>Haemonchus</taxon>
    </lineage>
</organism>
<proteinExistence type="inferred from homology"/>
<dbReference type="Pfam" id="PF07904">
    <property type="entry name" value="Eaf7"/>
    <property type="match status" value="1"/>
</dbReference>
<dbReference type="PANTHER" id="PTHR13581">
    <property type="entry name" value="MRG-BINDING PROTEIN"/>
    <property type="match status" value="1"/>
</dbReference>
<feature type="compositionally biased region" description="Basic and acidic residues" evidence="7">
    <location>
        <begin position="224"/>
        <end position="235"/>
    </location>
</feature>
<feature type="compositionally biased region" description="Basic residues" evidence="7">
    <location>
        <begin position="570"/>
        <end position="584"/>
    </location>
</feature>
<feature type="compositionally biased region" description="Polar residues" evidence="7">
    <location>
        <begin position="279"/>
        <end position="292"/>
    </location>
</feature>
<feature type="region of interest" description="Disordered" evidence="7">
    <location>
        <begin position="511"/>
        <end position="584"/>
    </location>
</feature>
<dbReference type="WBParaSite" id="HCON_00136170-00001">
    <property type="protein sequence ID" value="HCON_00136170-00001"/>
    <property type="gene ID" value="HCON_00136170"/>
</dbReference>
<dbReference type="GO" id="GO:0005634">
    <property type="term" value="C:nucleus"/>
    <property type="evidence" value="ECO:0007669"/>
    <property type="project" value="UniProtKB-SubCell"/>
</dbReference>
<evidence type="ECO:0000313" key="9">
    <source>
        <dbReference type="WBParaSite" id="HCON_00136170-00001"/>
    </source>
</evidence>
<feature type="region of interest" description="Disordered" evidence="7">
    <location>
        <begin position="411"/>
        <end position="459"/>
    </location>
</feature>
<keyword evidence="8" id="KW-1185">Reference proteome</keyword>
<dbReference type="GO" id="GO:0035267">
    <property type="term" value="C:NuA4 histone acetyltransferase complex"/>
    <property type="evidence" value="ECO:0007669"/>
    <property type="project" value="TreeGrafter"/>
</dbReference>
<keyword evidence="5" id="KW-0804">Transcription</keyword>
<dbReference type="AlphaFoldDB" id="A0A7I5EC97"/>
<name>A0A7I5EC97_HAECO</name>
<dbReference type="PANTHER" id="PTHR13581:SF5">
    <property type="entry name" value="MRG_MORF4L-BINDING PROTEIN"/>
    <property type="match status" value="1"/>
</dbReference>
<feature type="region of interest" description="Disordered" evidence="7">
    <location>
        <begin position="180"/>
        <end position="357"/>
    </location>
</feature>
<comment type="subcellular location">
    <subcellularLocation>
        <location evidence="1">Nucleus</location>
    </subcellularLocation>
</comment>
<keyword evidence="6" id="KW-0539">Nucleus</keyword>
<accession>A0A7I5EC97</accession>
<evidence type="ECO:0000256" key="5">
    <source>
        <dbReference type="ARBA" id="ARBA00023163"/>
    </source>
</evidence>
<reference evidence="9" key="1">
    <citation type="submission" date="2020-12" db="UniProtKB">
        <authorList>
            <consortium name="WormBaseParasite"/>
        </authorList>
    </citation>
    <scope>IDENTIFICATION</scope>
    <source>
        <strain evidence="9">MHco3</strain>
    </source>
</reference>
<evidence type="ECO:0000313" key="8">
    <source>
        <dbReference type="Proteomes" id="UP000025227"/>
    </source>
</evidence>
<dbReference type="GO" id="GO:0006357">
    <property type="term" value="P:regulation of transcription by RNA polymerase II"/>
    <property type="evidence" value="ECO:0007669"/>
    <property type="project" value="TreeGrafter"/>
</dbReference>
<evidence type="ECO:0000256" key="6">
    <source>
        <dbReference type="ARBA" id="ARBA00023242"/>
    </source>
</evidence>
<dbReference type="GO" id="GO:0006325">
    <property type="term" value="P:chromatin organization"/>
    <property type="evidence" value="ECO:0007669"/>
    <property type="project" value="UniProtKB-KW"/>
</dbReference>
<keyword evidence="3" id="KW-0156">Chromatin regulator</keyword>
<dbReference type="OrthoDB" id="5595141at2759"/>
<evidence type="ECO:0000256" key="3">
    <source>
        <dbReference type="ARBA" id="ARBA00022853"/>
    </source>
</evidence>
<protein>
    <submittedName>
        <fullName evidence="9">Bromo domain-containing protein</fullName>
    </submittedName>
</protein>
<dbReference type="OMA" id="NEWCPLS"/>
<evidence type="ECO:0000256" key="2">
    <source>
        <dbReference type="ARBA" id="ARBA00007117"/>
    </source>
</evidence>
<comment type="similarity">
    <text evidence="2">Belongs to the EAF7 family.</text>
</comment>
<evidence type="ECO:0000256" key="4">
    <source>
        <dbReference type="ARBA" id="ARBA00023015"/>
    </source>
</evidence>
<keyword evidence="4" id="KW-0805">Transcription regulation</keyword>